<evidence type="ECO:0000313" key="1">
    <source>
        <dbReference type="EMBL" id="SMP68608.1"/>
    </source>
</evidence>
<dbReference type="EMBL" id="FXUG01000011">
    <property type="protein sequence ID" value="SMP68608.1"/>
    <property type="molecule type" value="Genomic_DNA"/>
</dbReference>
<proteinExistence type="predicted"/>
<gene>
    <name evidence="1" type="ORF">SAMN06265222_11189</name>
</gene>
<accession>A0ABY1QEC3</accession>
<protein>
    <submittedName>
        <fullName evidence="1">Uncharacterized protein</fullName>
    </submittedName>
</protein>
<name>A0ABY1QEC3_9BACT</name>
<dbReference type="Proteomes" id="UP001158067">
    <property type="component" value="Unassembled WGS sequence"/>
</dbReference>
<reference evidence="1 2" key="1">
    <citation type="submission" date="2017-05" db="EMBL/GenBank/DDBJ databases">
        <authorList>
            <person name="Varghese N."/>
            <person name="Submissions S."/>
        </authorList>
    </citation>
    <scope>NUCLEOTIDE SEQUENCE [LARGE SCALE GENOMIC DNA]</scope>
    <source>
        <strain evidence="1 2">DSM 25457</strain>
    </source>
</reference>
<keyword evidence="2" id="KW-1185">Reference proteome</keyword>
<comment type="caution">
    <text evidence="1">The sequence shown here is derived from an EMBL/GenBank/DDBJ whole genome shotgun (WGS) entry which is preliminary data.</text>
</comment>
<sequence>MTSLECRLSPIGRGVQSDAGYRVTVIQRFSGVAGEQPEGWAPACLL</sequence>
<evidence type="ECO:0000313" key="2">
    <source>
        <dbReference type="Proteomes" id="UP001158067"/>
    </source>
</evidence>
<organism evidence="1 2">
    <name type="scientific">Neorhodopirellula lusitana</name>
    <dbReference type="NCBI Taxonomy" id="445327"/>
    <lineage>
        <taxon>Bacteria</taxon>
        <taxon>Pseudomonadati</taxon>
        <taxon>Planctomycetota</taxon>
        <taxon>Planctomycetia</taxon>
        <taxon>Pirellulales</taxon>
        <taxon>Pirellulaceae</taxon>
        <taxon>Neorhodopirellula</taxon>
    </lineage>
</organism>